<proteinExistence type="predicted"/>
<dbReference type="Proteomes" id="UP000322667">
    <property type="component" value="Chromosome D08"/>
</dbReference>
<accession>A0A5D2JYP2</accession>
<organism evidence="1 2">
    <name type="scientific">Gossypium tomentosum</name>
    <name type="common">Hawaiian cotton</name>
    <name type="synonym">Gossypium sandvicense</name>
    <dbReference type="NCBI Taxonomy" id="34277"/>
    <lineage>
        <taxon>Eukaryota</taxon>
        <taxon>Viridiplantae</taxon>
        <taxon>Streptophyta</taxon>
        <taxon>Embryophyta</taxon>
        <taxon>Tracheophyta</taxon>
        <taxon>Spermatophyta</taxon>
        <taxon>Magnoliopsida</taxon>
        <taxon>eudicotyledons</taxon>
        <taxon>Gunneridae</taxon>
        <taxon>Pentapetalae</taxon>
        <taxon>rosids</taxon>
        <taxon>malvids</taxon>
        <taxon>Malvales</taxon>
        <taxon>Malvaceae</taxon>
        <taxon>Malvoideae</taxon>
        <taxon>Gossypium</taxon>
    </lineage>
</organism>
<gene>
    <name evidence="1" type="ORF">ES332_D08G232600v1</name>
</gene>
<dbReference type="AlphaFoldDB" id="A0A5D2JYP2"/>
<name>A0A5D2JYP2_GOSTO</name>
<sequence>MSSLIACHRGAASARGITSAVYATSSTTGCHLFPRHDLVCCPIVAAALKTISSSSQLFTPKPPPLLTSIWTKRRKLCRRRASAGEERAWWVWGIAERGWKLLPCRGQLLRHRFASICLGFLLYPMFFWANRLELAIWALLGRIWVVIWTPT</sequence>
<evidence type="ECO:0000313" key="2">
    <source>
        <dbReference type="Proteomes" id="UP000322667"/>
    </source>
</evidence>
<reference evidence="1 2" key="1">
    <citation type="submission" date="2019-07" db="EMBL/GenBank/DDBJ databases">
        <title>WGS assembly of Gossypium tomentosum.</title>
        <authorList>
            <person name="Chen Z.J."/>
            <person name="Sreedasyam A."/>
            <person name="Ando A."/>
            <person name="Song Q."/>
            <person name="De L."/>
            <person name="Hulse-Kemp A."/>
            <person name="Ding M."/>
            <person name="Ye W."/>
            <person name="Kirkbride R."/>
            <person name="Jenkins J."/>
            <person name="Plott C."/>
            <person name="Lovell J."/>
            <person name="Lin Y.-M."/>
            <person name="Vaughn R."/>
            <person name="Liu B."/>
            <person name="Li W."/>
            <person name="Simpson S."/>
            <person name="Scheffler B."/>
            <person name="Saski C."/>
            <person name="Grover C."/>
            <person name="Hu G."/>
            <person name="Conover J."/>
            <person name="Carlson J."/>
            <person name="Shu S."/>
            <person name="Boston L."/>
            <person name="Williams M."/>
            <person name="Peterson D."/>
            <person name="Mcgee K."/>
            <person name="Jones D."/>
            <person name="Wendel J."/>
            <person name="Stelly D."/>
            <person name="Grimwood J."/>
            <person name="Schmutz J."/>
        </authorList>
    </citation>
    <scope>NUCLEOTIDE SEQUENCE [LARGE SCALE GENOMIC DNA]</scope>
    <source>
        <strain evidence="1">7179.01</strain>
    </source>
</reference>
<protein>
    <submittedName>
        <fullName evidence="1">Uncharacterized protein</fullName>
    </submittedName>
</protein>
<keyword evidence="2" id="KW-1185">Reference proteome</keyword>
<evidence type="ECO:0000313" key="1">
    <source>
        <dbReference type="EMBL" id="TYH59589.1"/>
    </source>
</evidence>
<dbReference type="EMBL" id="CM017630">
    <property type="protein sequence ID" value="TYH59589.1"/>
    <property type="molecule type" value="Genomic_DNA"/>
</dbReference>